<dbReference type="PROSITE" id="PS00101">
    <property type="entry name" value="HEXAPEP_TRANSFERASES"/>
    <property type="match status" value="1"/>
</dbReference>
<keyword evidence="6" id="KW-1185">Reference proteome</keyword>
<dbReference type="Pfam" id="PF00132">
    <property type="entry name" value="Hexapep"/>
    <property type="match status" value="1"/>
</dbReference>
<evidence type="ECO:0008006" key="7">
    <source>
        <dbReference type="Google" id="ProtNLM"/>
    </source>
</evidence>
<evidence type="ECO:0000256" key="1">
    <source>
        <dbReference type="ARBA" id="ARBA00022679"/>
    </source>
</evidence>
<keyword evidence="1" id="KW-0808">Transferase</keyword>
<dbReference type="KEGG" id="msil:METEAL_09400"/>
<dbReference type="InterPro" id="IPR011004">
    <property type="entry name" value="Trimer_LpxA-like_sf"/>
</dbReference>
<dbReference type="AlphaFoldDB" id="A0AA48K819"/>
<dbReference type="EMBL" id="AP027080">
    <property type="protein sequence ID" value="BDU71766.1"/>
    <property type="molecule type" value="Genomic_DNA"/>
</dbReference>
<evidence type="ECO:0000256" key="4">
    <source>
        <dbReference type="SAM" id="MobiDB-lite"/>
    </source>
</evidence>
<reference evidence="6" key="1">
    <citation type="journal article" date="2023" name="Int. J. Syst. Evol. Microbiol.">
        <title>Mesoterricola silvestris gen. nov., sp. nov., Mesoterricola sediminis sp. nov., Geothrix oryzae sp. nov., Geothrix edaphica sp. nov., Geothrix rubra sp. nov., and Geothrix limicola sp. nov., six novel members of Acidobacteriota isolated from soils.</title>
        <authorList>
            <person name="Itoh H."/>
            <person name="Sugisawa Y."/>
            <person name="Mise K."/>
            <person name="Xu Z."/>
            <person name="Kuniyasu M."/>
            <person name="Ushijima N."/>
            <person name="Kawano K."/>
            <person name="Kobayashi E."/>
            <person name="Shiratori Y."/>
            <person name="Masuda Y."/>
            <person name="Senoo K."/>
        </authorList>
    </citation>
    <scope>NUCLEOTIDE SEQUENCE [LARGE SCALE GENOMIC DNA]</scope>
    <source>
        <strain evidence="6">W79</strain>
    </source>
</reference>
<dbReference type="Gene3D" id="2.160.10.10">
    <property type="entry name" value="Hexapeptide repeat proteins"/>
    <property type="match status" value="1"/>
</dbReference>
<dbReference type="InterPro" id="IPR051159">
    <property type="entry name" value="Hexapeptide_acetyltransf"/>
</dbReference>
<dbReference type="Proteomes" id="UP001238179">
    <property type="component" value="Chromosome"/>
</dbReference>
<dbReference type="InterPro" id="IPR018357">
    <property type="entry name" value="Hexapep_transf_CS"/>
</dbReference>
<evidence type="ECO:0000313" key="6">
    <source>
        <dbReference type="Proteomes" id="UP001238179"/>
    </source>
</evidence>
<evidence type="ECO:0000313" key="5">
    <source>
        <dbReference type="EMBL" id="BDU71766.1"/>
    </source>
</evidence>
<accession>A0AA48K819</accession>
<dbReference type="SUPFAM" id="SSF51161">
    <property type="entry name" value="Trimeric LpxA-like enzymes"/>
    <property type="match status" value="1"/>
</dbReference>
<sequence>MGIIRELKNLYKKIRLWQFRRAGLVMGEGCRFARIPTFGTEPYLITLGNHVAIASDVVFITHDGGTFAFRHQERYRKVIKYGRINILDNCVIGERAILLPGVTIGPNSVVAAGAVVSRNVPPGVLAAGNPAKPVMTLHQYAEWSLASTPAYDEDAYHRDKKAFLMNMRMRGSSLKPRPAPPAEPPRVDGVDSES</sequence>
<feature type="region of interest" description="Disordered" evidence="4">
    <location>
        <begin position="170"/>
        <end position="194"/>
    </location>
</feature>
<dbReference type="PANTHER" id="PTHR23416">
    <property type="entry name" value="SIALIC ACID SYNTHASE-RELATED"/>
    <property type="match status" value="1"/>
</dbReference>
<protein>
    <recommendedName>
        <fullName evidence="7">Acyltransferase</fullName>
    </recommendedName>
</protein>
<evidence type="ECO:0000256" key="3">
    <source>
        <dbReference type="ARBA" id="ARBA00023315"/>
    </source>
</evidence>
<evidence type="ECO:0000256" key="2">
    <source>
        <dbReference type="ARBA" id="ARBA00022737"/>
    </source>
</evidence>
<keyword evidence="3" id="KW-0012">Acyltransferase</keyword>
<dbReference type="InterPro" id="IPR001451">
    <property type="entry name" value="Hexapep"/>
</dbReference>
<proteinExistence type="predicted"/>
<dbReference type="GO" id="GO:0016746">
    <property type="term" value="F:acyltransferase activity"/>
    <property type="evidence" value="ECO:0007669"/>
    <property type="project" value="UniProtKB-KW"/>
</dbReference>
<feature type="compositionally biased region" description="Basic and acidic residues" evidence="4">
    <location>
        <begin position="185"/>
        <end position="194"/>
    </location>
</feature>
<gene>
    <name evidence="5" type="ORF">METEAL_09400</name>
</gene>
<dbReference type="CDD" id="cd04647">
    <property type="entry name" value="LbH_MAT_like"/>
    <property type="match status" value="1"/>
</dbReference>
<organism evidence="5 6">
    <name type="scientific">Mesoterricola silvestris</name>
    <dbReference type="NCBI Taxonomy" id="2927979"/>
    <lineage>
        <taxon>Bacteria</taxon>
        <taxon>Pseudomonadati</taxon>
        <taxon>Acidobacteriota</taxon>
        <taxon>Holophagae</taxon>
        <taxon>Holophagales</taxon>
        <taxon>Holophagaceae</taxon>
        <taxon>Mesoterricola</taxon>
    </lineage>
</organism>
<keyword evidence="2" id="KW-0677">Repeat</keyword>
<name>A0AA48K819_9BACT</name>